<dbReference type="EMBL" id="SGWW01000003">
    <property type="protein sequence ID" value="RZS56544.1"/>
    <property type="molecule type" value="Genomic_DNA"/>
</dbReference>
<evidence type="ECO:0000256" key="6">
    <source>
        <dbReference type="ARBA" id="ARBA00003681"/>
    </source>
</evidence>
<dbReference type="InterPro" id="IPR012844">
    <property type="entry name" value="DhaM_N"/>
</dbReference>
<dbReference type="PROSITE" id="PS00369">
    <property type="entry name" value="PTS_HPR_HIS"/>
    <property type="match status" value="1"/>
</dbReference>
<dbReference type="GO" id="GO:0008965">
    <property type="term" value="F:phosphoenolpyruvate-protein phosphotransferase activity"/>
    <property type="evidence" value="ECO:0007669"/>
    <property type="project" value="UniProtKB-EC"/>
</dbReference>
<dbReference type="CDD" id="cd00367">
    <property type="entry name" value="PTS-HPr_like"/>
    <property type="match status" value="1"/>
</dbReference>
<evidence type="ECO:0000256" key="15">
    <source>
        <dbReference type="ARBA" id="ARBA00022597"/>
    </source>
</evidence>
<evidence type="ECO:0000256" key="23">
    <source>
        <dbReference type="SAM" id="MobiDB-lite"/>
    </source>
</evidence>
<dbReference type="InterPro" id="IPR040442">
    <property type="entry name" value="Pyrv_kinase-like_dom_sf"/>
</dbReference>
<dbReference type="Gene3D" id="3.30.1340.10">
    <property type="entry name" value="HPr-like"/>
    <property type="match status" value="1"/>
</dbReference>
<dbReference type="Gene3D" id="1.10.274.10">
    <property type="entry name" value="PtsI, HPr-binding domain"/>
    <property type="match status" value="1"/>
</dbReference>
<dbReference type="Gene3D" id="3.50.30.10">
    <property type="entry name" value="Phosphohistidine domain"/>
    <property type="match status" value="1"/>
</dbReference>
<dbReference type="PROSITE" id="PS00370">
    <property type="entry name" value="PEP_ENZYMES_PHOS_SITE"/>
    <property type="match status" value="1"/>
</dbReference>
<evidence type="ECO:0000256" key="20">
    <source>
        <dbReference type="ARBA" id="ARBA00022842"/>
    </source>
</evidence>
<keyword evidence="27" id="KW-1185">Reference proteome</keyword>
<feature type="domain" description="HPr" evidence="25">
    <location>
        <begin position="171"/>
        <end position="262"/>
    </location>
</feature>
<accession>A0A4Q7LPS8</accession>
<protein>
    <recommendedName>
        <fullName evidence="12">Phosphocarrier protein HPr</fullName>
        <ecNumber evidence="9">2.7.1.121</ecNumber>
        <ecNumber evidence="10">2.7.3.9</ecNumber>
    </recommendedName>
    <alternativeName>
        <fullName evidence="11">Phosphoenolpyruvate-protein phosphotransferase</fullName>
    </alternativeName>
    <alternativeName>
        <fullName evidence="21">Phosphotransferase system, enzyme I</fullName>
    </alternativeName>
</protein>
<gene>
    <name evidence="26" type="ORF">EV141_2008</name>
</gene>
<dbReference type="Gene3D" id="3.20.20.60">
    <property type="entry name" value="Phosphoenolpyruvate-binding domains"/>
    <property type="match status" value="1"/>
</dbReference>
<dbReference type="SUPFAM" id="SSF55594">
    <property type="entry name" value="HPr-like"/>
    <property type="match status" value="1"/>
</dbReference>
<keyword evidence="19" id="KW-0418">Kinase</keyword>
<feature type="region of interest" description="Disordered" evidence="23">
    <location>
        <begin position="265"/>
        <end position="295"/>
    </location>
</feature>
<dbReference type="InterPro" id="IPR023151">
    <property type="entry name" value="PEP_util_CS"/>
</dbReference>
<dbReference type="PROSITE" id="PS51096">
    <property type="entry name" value="PTS_EIIA_TYPE_4"/>
    <property type="match status" value="1"/>
</dbReference>
<dbReference type="GO" id="GO:0005737">
    <property type="term" value="C:cytoplasm"/>
    <property type="evidence" value="ECO:0007669"/>
    <property type="project" value="UniProtKB-SubCell"/>
</dbReference>
<feature type="region of interest" description="Disordered" evidence="23">
    <location>
        <begin position="150"/>
        <end position="170"/>
    </location>
</feature>
<comment type="caution">
    <text evidence="26">The sequence shown here is derived from an EMBL/GenBank/DDBJ whole genome shotgun (WGS) entry which is preliminary data.</text>
</comment>
<dbReference type="InterPro" id="IPR036662">
    <property type="entry name" value="PTS_EIIA_man-typ_sf"/>
</dbReference>
<comment type="catalytic activity">
    <reaction evidence="1">
        <text>L-histidyl-[protein] + phosphoenolpyruvate = N(pros)-phospho-L-histidyl-[protein] + pyruvate</text>
        <dbReference type="Rhea" id="RHEA:23880"/>
        <dbReference type="Rhea" id="RHEA-COMP:9745"/>
        <dbReference type="Rhea" id="RHEA-COMP:9746"/>
        <dbReference type="ChEBI" id="CHEBI:15361"/>
        <dbReference type="ChEBI" id="CHEBI:29979"/>
        <dbReference type="ChEBI" id="CHEBI:58702"/>
        <dbReference type="ChEBI" id="CHEBI:64837"/>
        <dbReference type="EC" id="2.7.3.9"/>
    </reaction>
</comment>
<dbReference type="PANTHER" id="PTHR46244:SF3">
    <property type="entry name" value="PHOSPHOENOLPYRUVATE-PROTEIN PHOSPHOTRANSFERASE"/>
    <property type="match status" value="1"/>
</dbReference>
<evidence type="ECO:0000256" key="18">
    <source>
        <dbReference type="ARBA" id="ARBA00022723"/>
    </source>
</evidence>
<dbReference type="Pfam" id="PF05524">
    <property type="entry name" value="PEP-utilisers_N"/>
    <property type="match status" value="1"/>
</dbReference>
<evidence type="ECO:0000256" key="22">
    <source>
        <dbReference type="ARBA" id="ARBA00046577"/>
    </source>
</evidence>
<evidence type="ECO:0000256" key="9">
    <source>
        <dbReference type="ARBA" id="ARBA00012095"/>
    </source>
</evidence>
<dbReference type="PROSITE" id="PS00742">
    <property type="entry name" value="PEP_ENZYMES_2"/>
    <property type="match status" value="1"/>
</dbReference>
<comment type="cofactor">
    <cofactor evidence="3">
        <name>Mg(2+)</name>
        <dbReference type="ChEBI" id="CHEBI:18420"/>
    </cofactor>
</comment>
<dbReference type="SUPFAM" id="SSF51621">
    <property type="entry name" value="Phosphoenolpyruvate/pyruvate domain"/>
    <property type="match status" value="1"/>
</dbReference>
<dbReference type="OrthoDB" id="9765468at2"/>
<keyword evidence="14" id="KW-0963">Cytoplasm</keyword>
<dbReference type="NCBIfam" id="TIGR02364">
    <property type="entry name" value="dha_pts"/>
    <property type="match status" value="1"/>
</dbReference>
<dbReference type="Pfam" id="PF02896">
    <property type="entry name" value="PEP-utilizers_C"/>
    <property type="match status" value="1"/>
</dbReference>
<proteinExistence type="inferred from homology"/>
<evidence type="ECO:0000256" key="5">
    <source>
        <dbReference type="ARBA" id="ARBA00002788"/>
    </source>
</evidence>
<dbReference type="InterPro" id="IPR008279">
    <property type="entry name" value="PEP-util_enz_mobile_dom"/>
</dbReference>
<dbReference type="InterPro" id="IPR018274">
    <property type="entry name" value="PEP_util_AS"/>
</dbReference>
<dbReference type="EC" id="2.7.1.121" evidence="9"/>
<evidence type="ECO:0000256" key="13">
    <source>
        <dbReference type="ARBA" id="ARBA00022448"/>
    </source>
</evidence>
<dbReference type="SUPFAM" id="SSF47831">
    <property type="entry name" value="Enzyme I of the PEP:sugar phosphotransferase system HPr-binding (sub)domain"/>
    <property type="match status" value="1"/>
</dbReference>
<evidence type="ECO:0000256" key="11">
    <source>
        <dbReference type="ARBA" id="ARBA00016544"/>
    </source>
</evidence>
<dbReference type="GO" id="GO:0046872">
    <property type="term" value="F:metal ion binding"/>
    <property type="evidence" value="ECO:0007669"/>
    <property type="project" value="UniProtKB-KW"/>
</dbReference>
<dbReference type="RefSeq" id="WP_130485772.1">
    <property type="nucleotide sequence ID" value="NZ_SGWW01000003.1"/>
</dbReference>
<evidence type="ECO:0000256" key="16">
    <source>
        <dbReference type="ARBA" id="ARBA00022679"/>
    </source>
</evidence>
<dbReference type="PRINTS" id="PR01736">
    <property type="entry name" value="PHPHTRNFRASE"/>
</dbReference>
<comment type="similarity">
    <text evidence="8">Belongs to the PEP-utilizing enzyme family.</text>
</comment>
<evidence type="ECO:0000256" key="21">
    <source>
        <dbReference type="ARBA" id="ARBA00033235"/>
    </source>
</evidence>
<dbReference type="InterPro" id="IPR036637">
    <property type="entry name" value="Phosphohistidine_dom_sf"/>
</dbReference>
<evidence type="ECO:0000256" key="10">
    <source>
        <dbReference type="ARBA" id="ARBA00012232"/>
    </source>
</evidence>
<dbReference type="InterPro" id="IPR004701">
    <property type="entry name" value="PTS_EIIA_man-typ"/>
</dbReference>
<dbReference type="Pfam" id="PF00391">
    <property type="entry name" value="PEP-utilizers"/>
    <property type="match status" value="1"/>
</dbReference>
<dbReference type="AlphaFoldDB" id="A0A4Q7LPS8"/>
<dbReference type="InterPro" id="IPR001020">
    <property type="entry name" value="PTS_HPr_His_P_site"/>
</dbReference>
<organism evidence="26 27">
    <name type="scientific">Microcella putealis</name>
    <dbReference type="NCBI Taxonomy" id="337005"/>
    <lineage>
        <taxon>Bacteria</taxon>
        <taxon>Bacillati</taxon>
        <taxon>Actinomycetota</taxon>
        <taxon>Actinomycetes</taxon>
        <taxon>Micrococcales</taxon>
        <taxon>Microbacteriaceae</taxon>
        <taxon>Microcella</taxon>
    </lineage>
</organism>
<evidence type="ECO:0000256" key="17">
    <source>
        <dbReference type="ARBA" id="ARBA00022683"/>
    </source>
</evidence>
<comment type="catalytic activity">
    <reaction evidence="2">
        <text>dihydroxyacetone + phosphoenolpyruvate = dihydroxyacetone phosphate + pyruvate</text>
        <dbReference type="Rhea" id="RHEA:18381"/>
        <dbReference type="ChEBI" id="CHEBI:15361"/>
        <dbReference type="ChEBI" id="CHEBI:16016"/>
        <dbReference type="ChEBI" id="CHEBI:57642"/>
        <dbReference type="ChEBI" id="CHEBI:58702"/>
        <dbReference type="EC" id="2.7.1.121"/>
    </reaction>
</comment>
<dbReference type="GO" id="GO:0016020">
    <property type="term" value="C:membrane"/>
    <property type="evidence" value="ECO:0007669"/>
    <property type="project" value="InterPro"/>
</dbReference>
<evidence type="ECO:0000256" key="19">
    <source>
        <dbReference type="ARBA" id="ARBA00022777"/>
    </source>
</evidence>
<evidence type="ECO:0000313" key="27">
    <source>
        <dbReference type="Proteomes" id="UP000293519"/>
    </source>
</evidence>
<dbReference type="GO" id="GO:0009401">
    <property type="term" value="P:phosphoenolpyruvate-dependent sugar phosphotransferase system"/>
    <property type="evidence" value="ECO:0007669"/>
    <property type="project" value="UniProtKB-KW"/>
</dbReference>
<keyword evidence="16 26" id="KW-0808">Transferase</keyword>
<feature type="domain" description="PTS EIIA type-4" evidence="24">
    <location>
        <begin position="3"/>
        <end position="133"/>
    </location>
</feature>
<dbReference type="Gene3D" id="3.40.50.510">
    <property type="entry name" value="Phosphotransferase system, mannose-type IIA component"/>
    <property type="match status" value="1"/>
</dbReference>
<dbReference type="InterPro" id="IPR050499">
    <property type="entry name" value="PEP-utilizing_PTS_enzyme"/>
</dbReference>
<dbReference type="Proteomes" id="UP000293519">
    <property type="component" value="Unassembled WGS sequence"/>
</dbReference>
<reference evidence="26 27" key="1">
    <citation type="journal article" date="2015" name="Stand. Genomic Sci.">
        <title>Genomic Encyclopedia of Bacterial and Archaeal Type Strains, Phase III: the genomes of soil and plant-associated and newly described type strains.</title>
        <authorList>
            <person name="Whitman W.B."/>
            <person name="Woyke T."/>
            <person name="Klenk H.P."/>
            <person name="Zhou Y."/>
            <person name="Lilburn T.G."/>
            <person name="Beck B.J."/>
            <person name="De Vos P."/>
            <person name="Vandamme P."/>
            <person name="Eisen J.A."/>
            <person name="Garrity G."/>
            <person name="Hugenholtz P."/>
            <person name="Kyrpides N.C."/>
        </authorList>
    </citation>
    <scope>NUCLEOTIDE SEQUENCE [LARGE SCALE GENOMIC DNA]</scope>
    <source>
        <strain evidence="26 27">CV2</strain>
    </source>
</reference>
<dbReference type="InterPro" id="IPR036618">
    <property type="entry name" value="PtsI_HPr-bd_sf"/>
</dbReference>
<dbReference type="NCBIfam" id="TIGR01003">
    <property type="entry name" value="PTS_HPr_family"/>
    <property type="match status" value="1"/>
</dbReference>
<keyword evidence="20" id="KW-0460">Magnesium</keyword>
<dbReference type="InterPro" id="IPR015813">
    <property type="entry name" value="Pyrv/PenolPyrv_kinase-like_dom"/>
</dbReference>
<dbReference type="InterPro" id="IPR006318">
    <property type="entry name" value="PTS_EI-like"/>
</dbReference>
<keyword evidence="17" id="KW-0598">Phosphotransferase system</keyword>
<keyword evidence="15" id="KW-0762">Sugar transport</keyword>
<dbReference type="SUPFAM" id="SSF53062">
    <property type="entry name" value="PTS system fructose IIA component-like"/>
    <property type="match status" value="1"/>
</dbReference>
<dbReference type="SUPFAM" id="SSF52009">
    <property type="entry name" value="Phosphohistidine domain"/>
    <property type="match status" value="1"/>
</dbReference>
<evidence type="ECO:0000256" key="3">
    <source>
        <dbReference type="ARBA" id="ARBA00001946"/>
    </source>
</evidence>
<keyword evidence="18" id="KW-0479">Metal-binding</keyword>
<evidence type="ECO:0000259" key="24">
    <source>
        <dbReference type="PROSITE" id="PS51096"/>
    </source>
</evidence>
<name>A0A4Q7LPS8_9MICO</name>
<evidence type="ECO:0000259" key="25">
    <source>
        <dbReference type="PROSITE" id="PS51350"/>
    </source>
</evidence>
<keyword evidence="13" id="KW-0813">Transport</keyword>
<evidence type="ECO:0000256" key="4">
    <source>
        <dbReference type="ARBA" id="ARBA00002728"/>
    </source>
</evidence>
<feature type="compositionally biased region" description="Low complexity" evidence="23">
    <location>
        <begin position="267"/>
        <end position="290"/>
    </location>
</feature>
<dbReference type="PROSITE" id="PS51350">
    <property type="entry name" value="PTS_HPR_DOM"/>
    <property type="match status" value="1"/>
</dbReference>
<sequence>MTSVGIVAVSHSAPLAKAALALAGEMVREGTGPRVLAAAGTADGGTGTDAAVIADAIAEADSGDGVVVLTDLGSAIMSAELALEFIDPELAARVRVVPAPFVEGLLAAVVRAAGGAALDEVAREASGALRPKIEQLGGDAAAATASAPAAGDVAGATGPSTGGAGPAPSADAVASATVRNVAGLHARPAAVIAGAVASFDAEVTLAREDSPQRAPVSAASPIGIATLAAAPGVSVLIAATGTQATEAVEHVRALIEEGFGEELVGEASATPTSDAAAPAPRTTDPTPTGPIGVSAGRVVGPAVVLRRTVREPSADERVPDDARDGAVSLVREASIRVTEQYRERASAVEGQRRTVIEATADMAGDATLVGGVEALIRGEGLTPTRAVWQTAAELVEQYRAAGGLIAERATDLIDVRNRLIAALRGDEPPGVPARREPFILVADDLAPADTVTLDPAVCLALVTEQGGPTSHTAIIARELGLPAVVGYADARSIRDGDLLLVDGDSGEVVVRPDQAAQATATGVITLPPFEGPGQTRNGHRVLLGANVGAPRDVARAVERGAEGVGLFRTEFCFLDRETEPSLDEQVAAYREVFDGFPGQRVVVRTLDAGSDKPLPFLTNDDEPNPALGVRGLRTARRHPEVLDRQLAAIARAAEGSRAEVWVMAPMVATAEEARDFVARARAAGLTTVGVMIETPAAGLTAVEVMREVDFVSLGTNDLAQYTMAADRQAGDLADLANPWQPALLRIIGLIGEASRETGGTPVGVCGEAAADPELACVLVGLGVTSLSMAARAITRVGGRLADVDLDACRRAADAALAAADPTEAKAAARAALG</sequence>
<dbReference type="EC" id="2.7.3.9" evidence="10"/>
<evidence type="ECO:0000256" key="14">
    <source>
        <dbReference type="ARBA" id="ARBA00022490"/>
    </source>
</evidence>
<comment type="function">
    <text evidence="4">General (non sugar-specific) component of the phosphoenolpyruvate-dependent sugar phosphotransferase system (sugar PTS). This major carbohydrate active-transport system catalyzes the phosphorylation of incoming sugar substrates concomitantly with their translocation across the cell membrane. Enzyme I transfers the phosphoryl group from phosphoenolpyruvate (PEP) to the phosphoryl carrier protein (HPr).</text>
</comment>
<dbReference type="GO" id="GO:0047324">
    <property type="term" value="F:phosphoenolpyruvate-glycerone phosphotransferase activity"/>
    <property type="evidence" value="ECO:0007669"/>
    <property type="project" value="UniProtKB-EC"/>
</dbReference>
<dbReference type="InterPro" id="IPR000032">
    <property type="entry name" value="HPr-like"/>
</dbReference>
<comment type="function">
    <text evidence="6">General (non sugar-specific) component of the phosphoenolpyruvate-dependent sugar phosphotransferase system (sugar PTS). This major carbohydrate active-transport system catalyzes the phosphorylation of incoming sugar substrates concomitantly with their translocation across the cell membrane. The phosphoryl group from phosphoenolpyruvate (PEP) is transferred to the phosphoryl carrier protein HPr by enzyme I. Phospho-HPr then transfers it to the PTS EIIA domain.</text>
</comment>
<dbReference type="Pfam" id="PF00381">
    <property type="entry name" value="PTS-HPr"/>
    <property type="match status" value="1"/>
</dbReference>
<comment type="subcellular location">
    <subcellularLocation>
        <location evidence="7">Cytoplasm</location>
    </subcellularLocation>
</comment>
<evidence type="ECO:0000256" key="8">
    <source>
        <dbReference type="ARBA" id="ARBA00007837"/>
    </source>
</evidence>
<evidence type="ECO:0000256" key="7">
    <source>
        <dbReference type="ARBA" id="ARBA00004496"/>
    </source>
</evidence>
<feature type="compositionally biased region" description="Low complexity" evidence="23">
    <location>
        <begin position="150"/>
        <end position="159"/>
    </location>
</feature>
<evidence type="ECO:0000256" key="12">
    <source>
        <dbReference type="ARBA" id="ARBA00020422"/>
    </source>
</evidence>
<dbReference type="InterPro" id="IPR035895">
    <property type="entry name" value="HPr-like_sf"/>
</dbReference>
<evidence type="ECO:0000256" key="1">
    <source>
        <dbReference type="ARBA" id="ARBA00000683"/>
    </source>
</evidence>
<dbReference type="NCBIfam" id="TIGR01417">
    <property type="entry name" value="PTS_I_fam"/>
    <property type="match status" value="1"/>
</dbReference>
<evidence type="ECO:0000313" key="26">
    <source>
        <dbReference type="EMBL" id="RZS56544.1"/>
    </source>
</evidence>
<dbReference type="InterPro" id="IPR008731">
    <property type="entry name" value="PTS_EIN"/>
</dbReference>
<dbReference type="InterPro" id="IPR000121">
    <property type="entry name" value="PEP_util_C"/>
</dbReference>
<dbReference type="PANTHER" id="PTHR46244">
    <property type="entry name" value="PHOSPHOENOLPYRUVATE-PROTEIN PHOSPHOTRANSFERASE"/>
    <property type="match status" value="1"/>
</dbReference>
<dbReference type="Pfam" id="PF03610">
    <property type="entry name" value="EIIA-man"/>
    <property type="match status" value="1"/>
</dbReference>
<evidence type="ECO:0000256" key="2">
    <source>
        <dbReference type="ARBA" id="ARBA00001113"/>
    </source>
</evidence>
<comment type="function">
    <text evidence="5">Component of the dihydroxyacetone kinase complex, which is responsible for the phosphoenolpyruvate (PEP)-dependent phosphorylation of dihydroxyacetone. DhaM serves as the phosphoryl donor. Is phosphorylated by phosphoenolpyruvate in an EI- and HPr-dependent reaction, and a phosphorelay system on histidine residues finally leads to phosphoryl transfer to DhaL and dihydroxyacetone.</text>
</comment>
<comment type="subunit">
    <text evidence="22">Homodimer. The dihydroxyacetone kinase complex is composed of a homodimer of DhaM, a homodimer of DhaK and the subunit DhaL.</text>
</comment>